<dbReference type="EMBL" id="UOGF01000041">
    <property type="protein sequence ID" value="VAX28697.1"/>
    <property type="molecule type" value="Genomic_DNA"/>
</dbReference>
<dbReference type="AlphaFoldDB" id="A0A3B1DJB5"/>
<sequence length="427" mass="48521">MARYQPYSRDQSKFIPVFFDEQLLPGTFEHALNHIVDNELDLDIFLKRYHNDKCGRPAIDPAVLLKITPLFRNILLICDDMGLIGKNMFAIDGCKLSSNASKEWSGTRADFEKKREKIELTIKHILNLHRDSDENKGQSESLNIKQEKTITNLRKKSEKILNWLKTNEEKIGKTGKAIKSNITDNESAKMPSSHGVIQGYNGIATADDKHQVVVSAKALGSGSEHDQLKPIIELSLEHLESIAVLADSGFHSEKNMAYLLEAKIDGYVADKQFRKRDPRFAEANRHKKPIKKTKTTPNKPALYKPKDFKIDETSGLLICPAGHSMYLKNQNIVDKGKKGIRYIAREKNCTGCPLRSKCMEKPQTKARQVTFFSSESDRENAAKIMIKKIDSQKGREIYGHRMGLIEPVFANIRSTLRLDHFTLRSQK</sequence>
<feature type="domain" description="Transposase DDE" evidence="1">
    <location>
        <begin position="318"/>
        <end position="424"/>
    </location>
</feature>
<evidence type="ECO:0000259" key="1">
    <source>
        <dbReference type="Pfam" id="PF13751"/>
    </source>
</evidence>
<accession>A0A3B1DJB5</accession>
<evidence type="ECO:0000313" key="2">
    <source>
        <dbReference type="EMBL" id="VAX28697.1"/>
    </source>
</evidence>
<reference evidence="2" key="1">
    <citation type="submission" date="2018-06" db="EMBL/GenBank/DDBJ databases">
        <authorList>
            <person name="Zhirakovskaya E."/>
        </authorList>
    </citation>
    <scope>NUCLEOTIDE SEQUENCE</scope>
</reference>
<protein>
    <submittedName>
        <fullName evidence="2">Transposase, IS4 family</fullName>
    </submittedName>
</protein>
<name>A0A3B1DJB5_9ZZZZ</name>
<organism evidence="2">
    <name type="scientific">hydrothermal vent metagenome</name>
    <dbReference type="NCBI Taxonomy" id="652676"/>
    <lineage>
        <taxon>unclassified sequences</taxon>
        <taxon>metagenomes</taxon>
        <taxon>ecological metagenomes</taxon>
    </lineage>
</organism>
<feature type="non-terminal residue" evidence="2">
    <location>
        <position position="427"/>
    </location>
</feature>
<dbReference type="PANTHER" id="PTHR33408">
    <property type="entry name" value="TRANSPOSASE"/>
    <property type="match status" value="1"/>
</dbReference>
<dbReference type="Pfam" id="PF13751">
    <property type="entry name" value="DDE_Tnp_1_6"/>
    <property type="match status" value="1"/>
</dbReference>
<gene>
    <name evidence="2" type="ORF">MNBD_NITROSPIRAE01-760</name>
</gene>
<proteinExistence type="predicted"/>
<dbReference type="InterPro" id="IPR025668">
    <property type="entry name" value="Tnp_DDE_dom"/>
</dbReference>